<accession>A0A370PZB0</accession>
<proteinExistence type="predicted"/>
<dbReference type="EMBL" id="KZ851844">
    <property type="protein sequence ID" value="RDK47533.1"/>
    <property type="molecule type" value="Genomic_DNA"/>
</dbReference>
<evidence type="ECO:0000313" key="2">
    <source>
        <dbReference type="Proteomes" id="UP000254937"/>
    </source>
</evidence>
<name>A0A370PZB0_ASPPH</name>
<evidence type="ECO:0000313" key="1">
    <source>
        <dbReference type="EMBL" id="RDK47533.1"/>
    </source>
</evidence>
<dbReference type="Proteomes" id="UP000254937">
    <property type="component" value="Unassembled WGS sequence"/>
</dbReference>
<gene>
    <name evidence="1" type="ORF">M752DRAFT_271857</name>
</gene>
<dbReference type="AlphaFoldDB" id="A0A370PZB0"/>
<protein>
    <submittedName>
        <fullName evidence="1">Uncharacterized protein</fullName>
    </submittedName>
</protein>
<reference evidence="1 2" key="1">
    <citation type="submission" date="2018-07" db="EMBL/GenBank/DDBJ databases">
        <title>Section-level genome sequencing of Aspergillus section Nigri to investigate inter- and intra-species variation.</title>
        <authorList>
            <consortium name="DOE Joint Genome Institute"/>
            <person name="Vesth T.C."/>
            <person name="Nybo J.L."/>
            <person name="Theobald S."/>
            <person name="Frisvad J.C."/>
            <person name="Larsen T.O."/>
            <person name="Nielsen K.F."/>
            <person name="Hoof J.B."/>
            <person name="Brandl J."/>
            <person name="Salamov A."/>
            <person name="Riley R."/>
            <person name="Gladden J.M."/>
            <person name="Phatale P."/>
            <person name="Nielsen M.T."/>
            <person name="Lyhne E.K."/>
            <person name="Kogle M.E."/>
            <person name="Strasser K."/>
            <person name="McDonnell E."/>
            <person name="Barry K."/>
            <person name="Clum A."/>
            <person name="Chen C."/>
            <person name="Nolan M."/>
            <person name="Sandor L."/>
            <person name="Kuo A."/>
            <person name="Lipzen A."/>
            <person name="Hainaut M."/>
            <person name="Drula E."/>
            <person name="Tsang A."/>
            <person name="Magnuson J.K."/>
            <person name="Henrissat B."/>
            <person name="Wiebenga A."/>
            <person name="Simmons B.A."/>
            <person name="Makela M.R."/>
            <person name="De vries R.P."/>
            <person name="Grigoriev I.V."/>
            <person name="Mortensen U.H."/>
            <person name="Baker S.E."/>
            <person name="Andersen M.R."/>
        </authorList>
    </citation>
    <scope>NUCLEOTIDE SEQUENCE [LARGE SCALE GENOMIC DNA]</scope>
    <source>
        <strain evidence="1 2">ATCC 13157</strain>
    </source>
</reference>
<keyword evidence="2" id="KW-1185">Reference proteome</keyword>
<sequence>MSKENIRFANALRKLSITLLTAAQYNPDKPEYLYDFIEAAEEGNKVVLPTAYG</sequence>
<organism evidence="1 2">
    <name type="scientific">Aspergillus phoenicis ATCC 13157</name>
    <dbReference type="NCBI Taxonomy" id="1353007"/>
    <lineage>
        <taxon>Eukaryota</taxon>
        <taxon>Fungi</taxon>
        <taxon>Dikarya</taxon>
        <taxon>Ascomycota</taxon>
        <taxon>Pezizomycotina</taxon>
        <taxon>Eurotiomycetes</taxon>
        <taxon>Eurotiomycetidae</taxon>
        <taxon>Eurotiales</taxon>
        <taxon>Aspergillaceae</taxon>
        <taxon>Aspergillus</taxon>
    </lineage>
</organism>